<organism evidence="1">
    <name type="scientific">Arundo donax</name>
    <name type="common">Giant reed</name>
    <name type="synonym">Donax arundinaceus</name>
    <dbReference type="NCBI Taxonomy" id="35708"/>
    <lineage>
        <taxon>Eukaryota</taxon>
        <taxon>Viridiplantae</taxon>
        <taxon>Streptophyta</taxon>
        <taxon>Embryophyta</taxon>
        <taxon>Tracheophyta</taxon>
        <taxon>Spermatophyta</taxon>
        <taxon>Magnoliopsida</taxon>
        <taxon>Liliopsida</taxon>
        <taxon>Poales</taxon>
        <taxon>Poaceae</taxon>
        <taxon>PACMAD clade</taxon>
        <taxon>Arundinoideae</taxon>
        <taxon>Arundineae</taxon>
        <taxon>Arundo</taxon>
    </lineage>
</organism>
<dbReference type="AlphaFoldDB" id="A0A0A8YW99"/>
<dbReference type="EMBL" id="GBRH01271008">
    <property type="protein sequence ID" value="JAD26887.1"/>
    <property type="molecule type" value="Transcribed_RNA"/>
</dbReference>
<proteinExistence type="predicted"/>
<reference evidence="1" key="1">
    <citation type="submission" date="2014-09" db="EMBL/GenBank/DDBJ databases">
        <authorList>
            <person name="Magalhaes I.L.F."/>
            <person name="Oliveira U."/>
            <person name="Santos F.R."/>
            <person name="Vidigal T.H.D.A."/>
            <person name="Brescovit A.D."/>
            <person name="Santos A.J."/>
        </authorList>
    </citation>
    <scope>NUCLEOTIDE SEQUENCE</scope>
    <source>
        <tissue evidence="1">Shoot tissue taken approximately 20 cm above the soil surface</tissue>
    </source>
</reference>
<name>A0A0A8YW99_ARUDO</name>
<evidence type="ECO:0000313" key="1">
    <source>
        <dbReference type="EMBL" id="JAD26887.1"/>
    </source>
</evidence>
<sequence length="46" mass="5685">MFDLWDSFRRRLIVLSSDRLFLSLFVNKYYQYQLRTGKSLDFRAFA</sequence>
<accession>A0A0A8YW99</accession>
<reference evidence="1" key="2">
    <citation type="journal article" date="2015" name="Data Brief">
        <title>Shoot transcriptome of the giant reed, Arundo donax.</title>
        <authorList>
            <person name="Barrero R.A."/>
            <person name="Guerrero F.D."/>
            <person name="Moolhuijzen P."/>
            <person name="Goolsby J.A."/>
            <person name="Tidwell J."/>
            <person name="Bellgard S.E."/>
            <person name="Bellgard M.I."/>
        </authorList>
    </citation>
    <scope>NUCLEOTIDE SEQUENCE</scope>
    <source>
        <tissue evidence="1">Shoot tissue taken approximately 20 cm above the soil surface</tissue>
    </source>
</reference>
<protein>
    <submittedName>
        <fullName evidence="1">Uncharacterized protein</fullName>
    </submittedName>
</protein>